<dbReference type="EMBL" id="CAMXCT020000026">
    <property type="protein sequence ID" value="CAL1126052.1"/>
    <property type="molecule type" value="Genomic_DNA"/>
</dbReference>
<feature type="compositionally biased region" description="Basic and acidic residues" evidence="5">
    <location>
        <begin position="956"/>
        <end position="978"/>
    </location>
</feature>
<dbReference type="InterPro" id="IPR036875">
    <property type="entry name" value="Znf_CCHC_sf"/>
</dbReference>
<reference evidence="10 11" key="2">
    <citation type="submission" date="2024-05" db="EMBL/GenBank/DDBJ databases">
        <authorList>
            <person name="Chen Y."/>
            <person name="Shah S."/>
            <person name="Dougan E. K."/>
            <person name="Thang M."/>
            <person name="Chan C."/>
        </authorList>
    </citation>
    <scope>NUCLEOTIDE SEQUENCE [LARGE SCALE GENOMIC DNA]</scope>
</reference>
<feature type="domain" description="Integrase catalytic" evidence="8">
    <location>
        <begin position="598"/>
        <end position="775"/>
    </location>
</feature>
<feature type="domain" description="C3H1-type" evidence="6">
    <location>
        <begin position="266"/>
        <end position="293"/>
    </location>
</feature>
<dbReference type="PROSITE" id="PS50103">
    <property type="entry name" value="ZF_C3H1"/>
    <property type="match status" value="1"/>
</dbReference>
<dbReference type="GO" id="GO:0003676">
    <property type="term" value="F:nucleic acid binding"/>
    <property type="evidence" value="ECO:0007669"/>
    <property type="project" value="InterPro"/>
</dbReference>
<gene>
    <name evidence="9" type="ORF">C1SCF055_LOCUS1240</name>
</gene>
<keyword evidence="2 4" id="KW-0863">Zinc-finger</keyword>
<feature type="region of interest" description="Disordered" evidence="5">
    <location>
        <begin position="232"/>
        <end position="254"/>
    </location>
</feature>
<accession>A0A9P1BFX5</accession>
<dbReference type="InterPro" id="IPR012337">
    <property type="entry name" value="RNaseH-like_sf"/>
</dbReference>
<protein>
    <submittedName>
        <fullName evidence="10">Transposon Ty4-J Gag-Pol polyprotein (TY4A-TY4B) (Transposon Ty4 TYA-TYB polyprotein)</fullName>
    </submittedName>
</protein>
<comment type="caution">
    <text evidence="9">The sequence shown here is derived from an EMBL/GenBank/DDBJ whole genome shotgun (WGS) entry which is preliminary data.</text>
</comment>
<evidence type="ECO:0000256" key="2">
    <source>
        <dbReference type="ARBA" id="ARBA00022771"/>
    </source>
</evidence>
<dbReference type="EMBL" id="CAMXCT030000026">
    <property type="protein sequence ID" value="CAL4759989.1"/>
    <property type="molecule type" value="Genomic_DNA"/>
</dbReference>
<feature type="region of interest" description="Disordered" evidence="5">
    <location>
        <begin position="922"/>
        <end position="984"/>
    </location>
</feature>
<dbReference type="PROSITE" id="PS50158">
    <property type="entry name" value="ZF_CCHC"/>
    <property type="match status" value="1"/>
</dbReference>
<feature type="zinc finger region" description="C3H1-type" evidence="4">
    <location>
        <begin position="266"/>
        <end position="293"/>
    </location>
</feature>
<dbReference type="Gene3D" id="4.10.1000.10">
    <property type="entry name" value="Zinc finger, CCCH-type"/>
    <property type="match status" value="1"/>
</dbReference>
<dbReference type="AlphaFoldDB" id="A0A9P1BFX5"/>
<evidence type="ECO:0000259" key="6">
    <source>
        <dbReference type="PROSITE" id="PS50103"/>
    </source>
</evidence>
<keyword evidence="11" id="KW-1185">Reference proteome</keyword>
<dbReference type="SUPFAM" id="SSF53098">
    <property type="entry name" value="Ribonuclease H-like"/>
    <property type="match status" value="1"/>
</dbReference>
<dbReference type="EMBL" id="CAMXCT010000026">
    <property type="protein sequence ID" value="CAI3972677.1"/>
    <property type="molecule type" value="Genomic_DNA"/>
</dbReference>
<reference evidence="9" key="1">
    <citation type="submission" date="2022-10" db="EMBL/GenBank/DDBJ databases">
        <authorList>
            <person name="Chen Y."/>
            <person name="Dougan E. K."/>
            <person name="Chan C."/>
            <person name="Rhodes N."/>
            <person name="Thang M."/>
        </authorList>
    </citation>
    <scope>NUCLEOTIDE SEQUENCE</scope>
</reference>
<evidence type="ECO:0000256" key="3">
    <source>
        <dbReference type="ARBA" id="ARBA00022833"/>
    </source>
</evidence>
<dbReference type="InterPro" id="IPR036855">
    <property type="entry name" value="Znf_CCCH_sf"/>
</dbReference>
<organism evidence="9">
    <name type="scientific">Cladocopium goreaui</name>
    <dbReference type="NCBI Taxonomy" id="2562237"/>
    <lineage>
        <taxon>Eukaryota</taxon>
        <taxon>Sar</taxon>
        <taxon>Alveolata</taxon>
        <taxon>Dinophyceae</taxon>
        <taxon>Suessiales</taxon>
        <taxon>Symbiodiniaceae</taxon>
        <taxon>Cladocopium</taxon>
    </lineage>
</organism>
<dbReference type="Gene3D" id="3.30.420.10">
    <property type="entry name" value="Ribonuclease H-like superfamily/Ribonuclease H"/>
    <property type="match status" value="1"/>
</dbReference>
<feature type="domain" description="CCHC-type" evidence="7">
    <location>
        <begin position="299"/>
        <end position="314"/>
    </location>
</feature>
<feature type="region of interest" description="Disordered" evidence="5">
    <location>
        <begin position="307"/>
        <end position="383"/>
    </location>
</feature>
<dbReference type="PROSITE" id="PS50994">
    <property type="entry name" value="INTEGRASE"/>
    <property type="match status" value="1"/>
</dbReference>
<evidence type="ECO:0000313" key="9">
    <source>
        <dbReference type="EMBL" id="CAI3972677.1"/>
    </source>
</evidence>
<dbReference type="GO" id="GO:0015074">
    <property type="term" value="P:DNA integration"/>
    <property type="evidence" value="ECO:0007669"/>
    <property type="project" value="InterPro"/>
</dbReference>
<dbReference type="InterPro" id="IPR000571">
    <property type="entry name" value="Znf_CCCH"/>
</dbReference>
<feature type="compositionally biased region" description="Acidic residues" evidence="5">
    <location>
        <begin position="935"/>
        <end position="946"/>
    </location>
</feature>
<dbReference type="GO" id="GO:0008270">
    <property type="term" value="F:zinc ion binding"/>
    <property type="evidence" value="ECO:0007669"/>
    <property type="project" value="UniProtKB-KW"/>
</dbReference>
<dbReference type="InterPro" id="IPR001584">
    <property type="entry name" value="Integrase_cat-core"/>
</dbReference>
<evidence type="ECO:0000259" key="8">
    <source>
        <dbReference type="PROSITE" id="PS50994"/>
    </source>
</evidence>
<keyword evidence="3 4" id="KW-0862">Zinc</keyword>
<dbReference type="InterPro" id="IPR036397">
    <property type="entry name" value="RNaseH_sf"/>
</dbReference>
<evidence type="ECO:0000256" key="5">
    <source>
        <dbReference type="SAM" id="MobiDB-lite"/>
    </source>
</evidence>
<evidence type="ECO:0000313" key="10">
    <source>
        <dbReference type="EMBL" id="CAL4759989.1"/>
    </source>
</evidence>
<proteinExistence type="predicted"/>
<evidence type="ECO:0000313" key="11">
    <source>
        <dbReference type="Proteomes" id="UP001152797"/>
    </source>
</evidence>
<evidence type="ECO:0000256" key="4">
    <source>
        <dbReference type="PROSITE-ProRule" id="PRU00723"/>
    </source>
</evidence>
<dbReference type="InterPro" id="IPR001878">
    <property type="entry name" value="Znf_CCHC"/>
</dbReference>
<evidence type="ECO:0000256" key="1">
    <source>
        <dbReference type="ARBA" id="ARBA00022723"/>
    </source>
</evidence>
<feature type="compositionally biased region" description="Low complexity" evidence="5">
    <location>
        <begin position="341"/>
        <end position="361"/>
    </location>
</feature>
<feature type="compositionally biased region" description="Basic and acidic residues" evidence="5">
    <location>
        <begin position="309"/>
        <end position="323"/>
    </location>
</feature>
<name>A0A9P1BFX5_9DINO</name>
<feature type="compositionally biased region" description="Low complexity" evidence="5">
    <location>
        <begin position="370"/>
        <end position="382"/>
    </location>
</feature>
<sequence length="984" mass="106600">MGDLSYSSNVWWSMVKGSVERCYKEWLTCEPVARLRLRPRLDPTAQHWPRTERRALAMLLQAIPETIRDDVVASRKLTVDQVLFKLLITFQPGGAGEKTRLLQAITGGDCGNTVHAVVDWVRNWRRNVTRASELGLTLPDSLVLVGALQGATEWLSQRSPQLAYRLNLVRQQLSLDQQPTFGDVWTFVDHLQAEAEDLLNATGTVAMNPANSQQNSKGTTNKVGIKALQQGAHEGYGNPKGNNDGSTDRKGSVPKGVQAVNADSVKSTNPCRFWGTEGGCRRADKCKFVHTVLTSKENRCFGCSGTGHAKKDCPHMQPKESKKVAKSKVKGSPDKPSEAASVGGSETVEGSVKVGESSSSSAPADDQKKGSSTPPGDSTGGSQLDALLSEAALLMKSLRPSLKMVSLKKMEHGELATGLLDGGATNALRVGSPQELRNAIPVQVELAAGSIELYQDVQTGTLLSHQHVEPIVPVRGLISLGYRVKWDSQGCVILHPQRGRYEDRFGLPGLSAADQLKADRDAALVLKQQGLLWIAEEHRALDSPPASGTQGADDKGQKGEGIPTEPPNSESPDGPPVDDWGEGLDETVFPLEPPVDMDADKPEKPESDLVIPKPPSGERPDLGVESDMSQLVDACSAPLQVQQVTIIHPMESRHASQVVHGLNTVLTRFKYIGIHVVRVHSDRAKEFLSHTIQKWIAAQGIVQTMTSGDDPAANGRAESEVHQVKRRIRFLLRQSGEPLSHWPVAARYAAEQRMRVQLSKLGCNVLPMLPFFSQVAVKRKRWHQPGALAPPFVSARLLCASHLMSSGWVVRTDQGQVMHVREAVLPSPLGDEVALQLQEQPRGELVMSEEPYPAKPRMRVYGKQPPEGQVRFSVPRSLDAPKDGAVSVLGPPLRGSFLDAPLGGAASSSCALDAPAGAVGDLDGDSDGYSQSILDDADVGALDPEEPSGGVRLQRHTTEPECIRTRETQRTRRRKEDGGFPPVN</sequence>
<keyword evidence="1 4" id="KW-0479">Metal-binding</keyword>
<dbReference type="OrthoDB" id="413749at2759"/>
<dbReference type="SUPFAM" id="SSF90229">
    <property type="entry name" value="CCCH zinc finger"/>
    <property type="match status" value="1"/>
</dbReference>
<dbReference type="Proteomes" id="UP001152797">
    <property type="component" value="Unassembled WGS sequence"/>
</dbReference>
<dbReference type="SUPFAM" id="SSF57756">
    <property type="entry name" value="Retrovirus zinc finger-like domains"/>
    <property type="match status" value="1"/>
</dbReference>
<feature type="region of interest" description="Disordered" evidence="5">
    <location>
        <begin position="541"/>
        <end position="624"/>
    </location>
</feature>
<evidence type="ECO:0000259" key="7">
    <source>
        <dbReference type="PROSITE" id="PS50158"/>
    </source>
</evidence>
<feature type="compositionally biased region" description="Basic and acidic residues" evidence="5">
    <location>
        <begin position="598"/>
        <end position="607"/>
    </location>
</feature>